<dbReference type="GO" id="GO:0000049">
    <property type="term" value="F:tRNA binding"/>
    <property type="evidence" value="ECO:0007669"/>
    <property type="project" value="InterPro"/>
</dbReference>
<keyword evidence="14" id="KW-1185">Reference proteome</keyword>
<evidence type="ECO:0000256" key="10">
    <source>
        <dbReference type="ARBA" id="ARBA00072917"/>
    </source>
</evidence>
<protein>
    <recommendedName>
        <fullName evidence="10">Glutamate--tRNA ligase, mitochondrial</fullName>
        <ecNumber evidence="3">6.1.1.17</ecNumber>
    </recommendedName>
    <alternativeName>
        <fullName evidence="9">Glutamyl-tRNA synthetase</fullName>
    </alternativeName>
</protein>
<evidence type="ECO:0000256" key="8">
    <source>
        <dbReference type="ARBA" id="ARBA00023146"/>
    </source>
</evidence>
<dbReference type="Proteomes" id="UP001201980">
    <property type="component" value="Unassembled WGS sequence"/>
</dbReference>
<dbReference type="Gene3D" id="1.10.10.350">
    <property type="match status" value="1"/>
</dbReference>
<dbReference type="GO" id="GO:0005524">
    <property type="term" value="F:ATP binding"/>
    <property type="evidence" value="ECO:0007669"/>
    <property type="project" value="UniProtKB-KW"/>
</dbReference>
<dbReference type="InterPro" id="IPR000924">
    <property type="entry name" value="Glu/Gln-tRNA-synth"/>
</dbReference>
<evidence type="ECO:0000256" key="3">
    <source>
        <dbReference type="ARBA" id="ARBA00012835"/>
    </source>
</evidence>
<evidence type="ECO:0000256" key="11">
    <source>
        <dbReference type="RuleBase" id="RU363037"/>
    </source>
</evidence>
<gene>
    <name evidence="13" type="ORF">MKZ38_009529</name>
</gene>
<dbReference type="InterPro" id="IPR008925">
    <property type="entry name" value="aa_tRNA-synth_I_cd-bd_sf"/>
</dbReference>
<dbReference type="EMBL" id="JAKWBI020000075">
    <property type="protein sequence ID" value="KAJ2903690.1"/>
    <property type="molecule type" value="Genomic_DNA"/>
</dbReference>
<evidence type="ECO:0000256" key="9">
    <source>
        <dbReference type="ARBA" id="ARBA00030865"/>
    </source>
</evidence>
<keyword evidence="5 11" id="KW-0547">Nucleotide-binding</keyword>
<dbReference type="NCBIfam" id="TIGR00464">
    <property type="entry name" value="gltX_bact"/>
    <property type="match status" value="1"/>
</dbReference>
<evidence type="ECO:0000256" key="2">
    <source>
        <dbReference type="ARBA" id="ARBA00007894"/>
    </source>
</evidence>
<dbReference type="EC" id="6.1.1.17" evidence="3"/>
<dbReference type="GO" id="GO:0004818">
    <property type="term" value="F:glutamate-tRNA ligase activity"/>
    <property type="evidence" value="ECO:0007669"/>
    <property type="project" value="UniProtKB-EC"/>
</dbReference>
<dbReference type="InterPro" id="IPR004527">
    <property type="entry name" value="Glu-tRNA-ligase_bac/mito"/>
</dbReference>
<dbReference type="InterPro" id="IPR020058">
    <property type="entry name" value="Glu/Gln-tRNA-synth_Ib_cat-dom"/>
</dbReference>
<dbReference type="Gene3D" id="3.40.50.620">
    <property type="entry name" value="HUPs"/>
    <property type="match status" value="1"/>
</dbReference>
<dbReference type="InterPro" id="IPR014729">
    <property type="entry name" value="Rossmann-like_a/b/a_fold"/>
</dbReference>
<evidence type="ECO:0000256" key="4">
    <source>
        <dbReference type="ARBA" id="ARBA00022598"/>
    </source>
</evidence>
<evidence type="ECO:0000256" key="1">
    <source>
        <dbReference type="ARBA" id="ARBA00004173"/>
    </source>
</evidence>
<dbReference type="CDD" id="cd00808">
    <property type="entry name" value="GluRS_core"/>
    <property type="match status" value="1"/>
</dbReference>
<dbReference type="GO" id="GO:0005739">
    <property type="term" value="C:mitochondrion"/>
    <property type="evidence" value="ECO:0007669"/>
    <property type="project" value="UniProtKB-SubCell"/>
</dbReference>
<dbReference type="HAMAP" id="MF_00022">
    <property type="entry name" value="Glu_tRNA_synth_type1"/>
    <property type="match status" value="1"/>
</dbReference>
<dbReference type="InterPro" id="IPR020751">
    <property type="entry name" value="aa-tRNA-synth_I_codon-bd_sub2"/>
</dbReference>
<dbReference type="PANTHER" id="PTHR43311:SF2">
    <property type="entry name" value="GLUTAMATE--TRNA LIGASE, MITOCHONDRIAL-RELATED"/>
    <property type="match status" value="1"/>
</dbReference>
<proteinExistence type="inferred from homology"/>
<dbReference type="GO" id="GO:0008270">
    <property type="term" value="F:zinc ion binding"/>
    <property type="evidence" value="ECO:0007669"/>
    <property type="project" value="InterPro"/>
</dbReference>
<keyword evidence="8 11" id="KW-0030">Aminoacyl-tRNA synthetase</keyword>
<dbReference type="PROSITE" id="PS00178">
    <property type="entry name" value="AA_TRNA_LIGASE_I"/>
    <property type="match status" value="1"/>
</dbReference>
<evidence type="ECO:0000256" key="5">
    <source>
        <dbReference type="ARBA" id="ARBA00022741"/>
    </source>
</evidence>
<evidence type="ECO:0000256" key="7">
    <source>
        <dbReference type="ARBA" id="ARBA00022917"/>
    </source>
</evidence>
<keyword evidence="4 11" id="KW-0436">Ligase</keyword>
<dbReference type="SUPFAM" id="SSF48163">
    <property type="entry name" value="An anticodon-binding domain of class I aminoacyl-tRNA synthetases"/>
    <property type="match status" value="1"/>
</dbReference>
<dbReference type="Pfam" id="PF00749">
    <property type="entry name" value="tRNA-synt_1c"/>
    <property type="match status" value="1"/>
</dbReference>
<comment type="subcellular location">
    <subcellularLocation>
        <location evidence="1">Mitochondrion</location>
    </subcellularLocation>
</comment>
<dbReference type="InterPro" id="IPR001412">
    <property type="entry name" value="aa-tRNA-synth_I_CS"/>
</dbReference>
<sequence>MSSISLLRPSICRQCLRIGSRPQHVLRRSYATSAPEAQALFKHGKKHRGGLPDKPARTRFAPSPTGYLHLGGLRTALYNYLLAKATGGQFLLRIEDTDQSRLVSDAEESLYRDLQWAGLTWDEGPDVGGPFGPYRQSERLPIYQVHAEQLIDSGGAFRCFCTPKDMLKHQQYCQETNQPMTYPGTCQALSPEESEERASRGEAHTIRFNARDADPSPPFRDLVYGNFRRNEPQDSRILIKSDGFPTYHFAHVVDDHLMGVTHVVRGAEWLITTPFHVSLHNAFGWDLPEFSHVCLLTDMNRQKLSKRNHDIGVASYREKGILPSALLNFSVLAGWHAGRGPEVMTLPEMVERFSFKFTKGDAIMDFGKLPFFQNSHIMIAASAVPPRKDLLEPTFTKPVSKMIPMFSQKREIFVPDDEPAPMSKLDIKSLSPLPLGEVMVKDGKELEDKLIEILRVDNQPYQTPSRFLHRHAYLIWRIPEHKIQWEFEQLRGMYVYILEDGKVDQKGEEVWDEVSLVEILEVYKKELDELPDEAWTFGSDKEINNGLLKDMVNRYDFMEKELHAKGFKWGWKVFRWILTGSAEGSSINQILLLLGKDESMRRFDMAIEIASSAMPLAGETK</sequence>
<organism evidence="13 14">
    <name type="scientific">Zalerion maritima</name>
    <dbReference type="NCBI Taxonomy" id="339359"/>
    <lineage>
        <taxon>Eukaryota</taxon>
        <taxon>Fungi</taxon>
        <taxon>Dikarya</taxon>
        <taxon>Ascomycota</taxon>
        <taxon>Pezizomycotina</taxon>
        <taxon>Sordariomycetes</taxon>
        <taxon>Lulworthiomycetidae</taxon>
        <taxon>Lulworthiales</taxon>
        <taxon>Lulworthiaceae</taxon>
        <taxon>Zalerion</taxon>
    </lineage>
</organism>
<dbReference type="SUPFAM" id="SSF52374">
    <property type="entry name" value="Nucleotidylyl transferase"/>
    <property type="match status" value="1"/>
</dbReference>
<evidence type="ECO:0000313" key="14">
    <source>
        <dbReference type="Proteomes" id="UP001201980"/>
    </source>
</evidence>
<name>A0AAD5RV05_9PEZI</name>
<keyword evidence="7 11" id="KW-0648">Protein biosynthesis</keyword>
<keyword evidence="6 11" id="KW-0067">ATP-binding</keyword>
<dbReference type="GO" id="GO:0006424">
    <property type="term" value="P:glutamyl-tRNA aminoacylation"/>
    <property type="evidence" value="ECO:0007669"/>
    <property type="project" value="InterPro"/>
</dbReference>
<comment type="caution">
    <text evidence="13">The sequence shown here is derived from an EMBL/GenBank/DDBJ whole genome shotgun (WGS) entry which is preliminary data.</text>
</comment>
<dbReference type="InterPro" id="IPR049940">
    <property type="entry name" value="GluQ/Sye"/>
</dbReference>
<dbReference type="PANTHER" id="PTHR43311">
    <property type="entry name" value="GLUTAMATE--TRNA LIGASE"/>
    <property type="match status" value="1"/>
</dbReference>
<comment type="similarity">
    <text evidence="2">Belongs to the class-I aminoacyl-tRNA synthetase family. Glutamate--tRNA ligase type 1 subfamily.</text>
</comment>
<dbReference type="FunFam" id="3.40.50.620:FF:000045">
    <property type="entry name" value="Glutamate--tRNA ligase, mitochondrial"/>
    <property type="match status" value="1"/>
</dbReference>
<evidence type="ECO:0000256" key="6">
    <source>
        <dbReference type="ARBA" id="ARBA00022840"/>
    </source>
</evidence>
<dbReference type="InterPro" id="IPR033910">
    <property type="entry name" value="GluRS_core"/>
</dbReference>
<feature type="domain" description="Glutamyl/glutaminyl-tRNA synthetase class Ib catalytic" evidence="12">
    <location>
        <begin position="57"/>
        <end position="355"/>
    </location>
</feature>
<dbReference type="AlphaFoldDB" id="A0AAD5RV05"/>
<accession>A0AAD5RV05</accession>
<reference evidence="13" key="1">
    <citation type="submission" date="2022-07" db="EMBL/GenBank/DDBJ databases">
        <title>Draft genome sequence of Zalerion maritima ATCC 34329, a (micro)plastics degrading marine fungus.</title>
        <authorList>
            <person name="Paco A."/>
            <person name="Goncalves M.F.M."/>
            <person name="Rocha-Santos T.A.P."/>
            <person name="Alves A."/>
        </authorList>
    </citation>
    <scope>NUCLEOTIDE SEQUENCE</scope>
    <source>
        <strain evidence="13">ATCC 34329</strain>
    </source>
</reference>
<evidence type="ECO:0000259" key="12">
    <source>
        <dbReference type="Pfam" id="PF00749"/>
    </source>
</evidence>
<dbReference type="PRINTS" id="PR00987">
    <property type="entry name" value="TRNASYNTHGLU"/>
</dbReference>
<evidence type="ECO:0000313" key="13">
    <source>
        <dbReference type="EMBL" id="KAJ2903690.1"/>
    </source>
</evidence>